<evidence type="ECO:0000256" key="1">
    <source>
        <dbReference type="SAM" id="Coils"/>
    </source>
</evidence>
<evidence type="ECO:0008006" key="3">
    <source>
        <dbReference type="Google" id="ProtNLM"/>
    </source>
</evidence>
<organism evidence="2">
    <name type="scientific">marine metagenome</name>
    <dbReference type="NCBI Taxonomy" id="408172"/>
    <lineage>
        <taxon>unclassified sequences</taxon>
        <taxon>metagenomes</taxon>
        <taxon>ecological metagenomes</taxon>
    </lineage>
</organism>
<dbReference type="EMBL" id="UINC01199780">
    <property type="protein sequence ID" value="SVE18372.1"/>
    <property type="molecule type" value="Genomic_DNA"/>
</dbReference>
<name>A0A383BEK6_9ZZZZ</name>
<feature type="coiled-coil region" evidence="1">
    <location>
        <begin position="162"/>
        <end position="217"/>
    </location>
</feature>
<accession>A0A383BEK6</accession>
<evidence type="ECO:0000313" key="2">
    <source>
        <dbReference type="EMBL" id="SVE18372.1"/>
    </source>
</evidence>
<dbReference type="AlphaFoldDB" id="A0A383BEK6"/>
<dbReference type="Gene3D" id="6.10.250.3150">
    <property type="match status" value="1"/>
</dbReference>
<gene>
    <name evidence="2" type="ORF">METZ01_LOCUS471226</name>
</gene>
<protein>
    <recommendedName>
        <fullName evidence="3">Peptidase M23 domain-containing protein</fullName>
    </recommendedName>
</protein>
<reference evidence="2" key="1">
    <citation type="submission" date="2018-05" db="EMBL/GenBank/DDBJ databases">
        <authorList>
            <person name="Lanie J.A."/>
            <person name="Ng W.-L."/>
            <person name="Kazmierczak K.M."/>
            <person name="Andrzejewski T.M."/>
            <person name="Davidsen T.M."/>
            <person name="Wayne K.J."/>
            <person name="Tettelin H."/>
            <person name="Glass J.I."/>
            <person name="Rusch D."/>
            <person name="Podicherti R."/>
            <person name="Tsui H.-C.T."/>
            <person name="Winkler M.E."/>
        </authorList>
    </citation>
    <scope>NUCLEOTIDE SEQUENCE</scope>
</reference>
<feature type="non-terminal residue" evidence="2">
    <location>
        <position position="1"/>
    </location>
</feature>
<keyword evidence="1" id="KW-0175">Coiled coil</keyword>
<sequence>PERLMSIKSFLFRYVLLTLLLMPLSGDDKKSSVEIQRDIDSRNVELQSLRNEIKNIEEKLIRKNKEAISNTEILINLGNKISLTEKLIRSLHREEQHISNIIHNTQTQIVEKENQWKKLKRQLTQRLQYLYIHGRPGLLKTVLSSEDWNSAIYRIKYLNILAKHEKKLRKNMKETLVLLEKEKAKRLIDLNRKSVLLSEKKNENIRLEKDKKEHKEVLSFIKEAKHKLELNRTQKNQMIMEMEQLI</sequence>
<proteinExistence type="predicted"/>
<feature type="coiled-coil region" evidence="1">
    <location>
        <begin position="39"/>
        <end position="66"/>
    </location>
</feature>
<feature type="non-terminal residue" evidence="2">
    <location>
        <position position="246"/>
    </location>
</feature>